<keyword evidence="2" id="KW-1185">Reference proteome</keyword>
<dbReference type="OMA" id="RCKEIND"/>
<protein>
    <submittedName>
        <fullName evidence="1">Uncharacterized protein</fullName>
    </submittedName>
</protein>
<dbReference type="Proteomes" id="UP000594261">
    <property type="component" value="Chromosome 10"/>
</dbReference>
<reference evidence="1" key="2">
    <citation type="submission" date="2021-01" db="UniProtKB">
        <authorList>
            <consortium name="EnsemblPlants"/>
        </authorList>
    </citation>
    <scope>IDENTIFICATION</scope>
</reference>
<dbReference type="EMBL" id="LRBV02000010">
    <property type="status" value="NOT_ANNOTATED_CDS"/>
    <property type="molecule type" value="Genomic_DNA"/>
</dbReference>
<evidence type="ECO:0000313" key="1">
    <source>
        <dbReference type="EnsemblPlants" id="QL10p049060:mrna:CDS:1"/>
    </source>
</evidence>
<evidence type="ECO:0000313" key="2">
    <source>
        <dbReference type="Proteomes" id="UP000594261"/>
    </source>
</evidence>
<organism evidence="1 2">
    <name type="scientific">Quercus lobata</name>
    <name type="common">Valley oak</name>
    <dbReference type="NCBI Taxonomy" id="97700"/>
    <lineage>
        <taxon>Eukaryota</taxon>
        <taxon>Viridiplantae</taxon>
        <taxon>Streptophyta</taxon>
        <taxon>Embryophyta</taxon>
        <taxon>Tracheophyta</taxon>
        <taxon>Spermatophyta</taxon>
        <taxon>Magnoliopsida</taxon>
        <taxon>eudicotyledons</taxon>
        <taxon>Gunneridae</taxon>
        <taxon>Pentapetalae</taxon>
        <taxon>rosids</taxon>
        <taxon>fabids</taxon>
        <taxon>Fagales</taxon>
        <taxon>Fagaceae</taxon>
        <taxon>Quercus</taxon>
    </lineage>
</organism>
<sequence>MENMLSSLWDVLADGKFYDWLKSMIETGLKKLSVKINDWLARARRFWDNFAENLKEIIIKAKLAFDMEIRKVSEKMSSVKTEEGLMLFGTITEGKLIQLKHLVGSMVKCMLKLVEISLKNFFYIMKEVAKVTLKRCKEINDNGNKVLKICELLIGFFELLVILGLA</sequence>
<reference evidence="1 2" key="1">
    <citation type="journal article" date="2016" name="G3 (Bethesda)">
        <title>First Draft Assembly and Annotation of the Genome of a California Endemic Oak Quercus lobata Nee (Fagaceae).</title>
        <authorList>
            <person name="Sork V.L."/>
            <person name="Fitz-Gibbon S.T."/>
            <person name="Puiu D."/>
            <person name="Crepeau M."/>
            <person name="Gugger P.F."/>
            <person name="Sherman R."/>
            <person name="Stevens K."/>
            <person name="Langley C.H."/>
            <person name="Pellegrini M."/>
            <person name="Salzberg S.L."/>
        </authorList>
    </citation>
    <scope>NUCLEOTIDE SEQUENCE [LARGE SCALE GENOMIC DNA]</scope>
    <source>
        <strain evidence="1 2">cv. SW786</strain>
    </source>
</reference>
<accession>A0A7N2MTD5</accession>
<dbReference type="AlphaFoldDB" id="A0A7N2MTD5"/>
<dbReference type="EnsemblPlants" id="QL10p049060:mrna">
    <property type="protein sequence ID" value="QL10p049060:mrna:CDS:1"/>
    <property type="gene ID" value="QL10p049060"/>
</dbReference>
<dbReference type="InParanoid" id="A0A7N2MTD5"/>
<name>A0A7N2MTD5_QUELO</name>
<dbReference type="Gramene" id="QL10p049060:mrna">
    <property type="protein sequence ID" value="QL10p049060:mrna:CDS:1"/>
    <property type="gene ID" value="QL10p049060"/>
</dbReference>
<proteinExistence type="predicted"/>